<sequence>MAVCASLNTPGVVTYNQPPGPKRLQQRSASLTIGGFASRAIRLLGGGAVAERVVLSAAELYAKVGAELHPTVQHLLKIGVRPADVMRMVQNPALRPKNMAQLQQWIRKAIGETAGLHDRAWFYR</sequence>
<keyword evidence="2" id="KW-1185">Reference proteome</keyword>
<accession>A0AAW1PGX6</accession>
<gene>
    <name evidence="1" type="ORF">WJX72_007478</name>
</gene>
<comment type="caution">
    <text evidence="1">The sequence shown here is derived from an EMBL/GenBank/DDBJ whole genome shotgun (WGS) entry which is preliminary data.</text>
</comment>
<dbReference type="AlphaFoldDB" id="A0AAW1PGX6"/>
<evidence type="ECO:0000313" key="1">
    <source>
        <dbReference type="EMBL" id="KAK9807733.1"/>
    </source>
</evidence>
<protein>
    <submittedName>
        <fullName evidence="1">Uncharacterized protein</fullName>
    </submittedName>
</protein>
<organism evidence="1 2">
    <name type="scientific">[Myrmecia] bisecta</name>
    <dbReference type="NCBI Taxonomy" id="41462"/>
    <lineage>
        <taxon>Eukaryota</taxon>
        <taxon>Viridiplantae</taxon>
        <taxon>Chlorophyta</taxon>
        <taxon>core chlorophytes</taxon>
        <taxon>Trebouxiophyceae</taxon>
        <taxon>Trebouxiales</taxon>
        <taxon>Trebouxiaceae</taxon>
        <taxon>Myrmecia</taxon>
    </lineage>
</organism>
<name>A0AAW1PGX6_9CHLO</name>
<reference evidence="1 2" key="1">
    <citation type="journal article" date="2024" name="Nat. Commun.">
        <title>Phylogenomics reveals the evolutionary origins of lichenization in chlorophyte algae.</title>
        <authorList>
            <person name="Puginier C."/>
            <person name="Libourel C."/>
            <person name="Otte J."/>
            <person name="Skaloud P."/>
            <person name="Haon M."/>
            <person name="Grisel S."/>
            <person name="Petersen M."/>
            <person name="Berrin J.G."/>
            <person name="Delaux P.M."/>
            <person name="Dal Grande F."/>
            <person name="Keller J."/>
        </authorList>
    </citation>
    <scope>NUCLEOTIDE SEQUENCE [LARGE SCALE GENOMIC DNA]</scope>
    <source>
        <strain evidence="1 2">SAG 2043</strain>
    </source>
</reference>
<proteinExistence type="predicted"/>
<dbReference type="EMBL" id="JALJOR010000012">
    <property type="protein sequence ID" value="KAK9807733.1"/>
    <property type="molecule type" value="Genomic_DNA"/>
</dbReference>
<dbReference type="Proteomes" id="UP001489004">
    <property type="component" value="Unassembled WGS sequence"/>
</dbReference>
<evidence type="ECO:0000313" key="2">
    <source>
        <dbReference type="Proteomes" id="UP001489004"/>
    </source>
</evidence>